<evidence type="ECO:0000256" key="5">
    <source>
        <dbReference type="ARBA" id="ARBA00022807"/>
    </source>
</evidence>
<dbReference type="PANTHER" id="PTHR47360:SF1">
    <property type="entry name" value="ENDOPEPTIDASE NLPC-RELATED"/>
    <property type="match status" value="1"/>
</dbReference>
<dbReference type="InterPro" id="IPR038765">
    <property type="entry name" value="Papain-like_cys_pep_sf"/>
</dbReference>
<evidence type="ECO:0000256" key="2">
    <source>
        <dbReference type="ARBA" id="ARBA00022670"/>
    </source>
</evidence>
<keyword evidence="9" id="KW-1185">Reference proteome</keyword>
<comment type="similarity">
    <text evidence="1">Belongs to the peptidase C40 family.</text>
</comment>
<protein>
    <submittedName>
        <fullName evidence="8">Glycoside hydrolase</fullName>
    </submittedName>
</protein>
<accession>A0A928UWM8</accession>
<keyword evidence="5" id="KW-0788">Thiol protease</keyword>
<dbReference type="SUPFAM" id="SSF54001">
    <property type="entry name" value="Cysteine proteinases"/>
    <property type="match status" value="1"/>
</dbReference>
<sequence>MRNLTTNSLKSFAIIVLVSLVLSSCGARKKTTVLHGKGSSPSGKVYSDASSARGASGKGNTLANYAEILGVSERSLNNKELYNFIDEWIGSPHRMGGLQKNGIDCSAFVGILYSKVYNENLPRTSRDMAEHVKRKYENQLKEGDLVFFSFGGRNIDHVGVYLQNNKFVHVSTKRGVIISDIKDTWYYKYFTRAGTPKG</sequence>
<comment type="caution">
    <text evidence="8">The sequence shown here is derived from an EMBL/GenBank/DDBJ whole genome shotgun (WGS) entry which is preliminary data.</text>
</comment>
<gene>
    <name evidence="8" type="ORF">C4F49_12975</name>
</gene>
<evidence type="ECO:0000313" key="8">
    <source>
        <dbReference type="EMBL" id="MBE8714595.1"/>
    </source>
</evidence>
<evidence type="ECO:0000256" key="1">
    <source>
        <dbReference type="ARBA" id="ARBA00007074"/>
    </source>
</evidence>
<dbReference type="GO" id="GO:0008234">
    <property type="term" value="F:cysteine-type peptidase activity"/>
    <property type="evidence" value="ECO:0007669"/>
    <property type="project" value="UniProtKB-KW"/>
</dbReference>
<keyword evidence="3" id="KW-0732">Signal</keyword>
<evidence type="ECO:0000259" key="7">
    <source>
        <dbReference type="PROSITE" id="PS51935"/>
    </source>
</evidence>
<evidence type="ECO:0000313" key="9">
    <source>
        <dbReference type="Proteomes" id="UP000616201"/>
    </source>
</evidence>
<dbReference type="Proteomes" id="UP000616201">
    <property type="component" value="Unassembled WGS sequence"/>
</dbReference>
<proteinExistence type="inferred from homology"/>
<evidence type="ECO:0000256" key="4">
    <source>
        <dbReference type="ARBA" id="ARBA00022801"/>
    </source>
</evidence>
<feature type="region of interest" description="Disordered" evidence="6">
    <location>
        <begin position="36"/>
        <end position="57"/>
    </location>
</feature>
<dbReference type="GO" id="GO:0006508">
    <property type="term" value="P:proteolysis"/>
    <property type="evidence" value="ECO:0007669"/>
    <property type="project" value="UniProtKB-KW"/>
</dbReference>
<keyword evidence="4 8" id="KW-0378">Hydrolase</keyword>
<reference evidence="8" key="1">
    <citation type="submission" date="2018-02" db="EMBL/GenBank/DDBJ databases">
        <authorList>
            <person name="Vasarhelyi B.M."/>
            <person name="Deshmukh S."/>
            <person name="Balint B."/>
            <person name="Kukolya J."/>
        </authorList>
    </citation>
    <scope>NUCLEOTIDE SEQUENCE</scope>
    <source>
        <strain evidence="8">KB22</strain>
    </source>
</reference>
<dbReference type="PANTHER" id="PTHR47360">
    <property type="entry name" value="MUREIN DD-ENDOPEPTIDASE MEPS/MUREIN LD-CARBOXYPEPTIDASE"/>
    <property type="match status" value="1"/>
</dbReference>
<dbReference type="InterPro" id="IPR000064">
    <property type="entry name" value="NLP_P60_dom"/>
</dbReference>
<dbReference type="PROSITE" id="PS51257">
    <property type="entry name" value="PROKAR_LIPOPROTEIN"/>
    <property type="match status" value="1"/>
</dbReference>
<dbReference type="EMBL" id="PRDK01000006">
    <property type="protein sequence ID" value="MBE8714595.1"/>
    <property type="molecule type" value="Genomic_DNA"/>
</dbReference>
<keyword evidence="2" id="KW-0645">Protease</keyword>
<dbReference type="Gene3D" id="3.90.1720.10">
    <property type="entry name" value="endopeptidase domain like (from Nostoc punctiforme)"/>
    <property type="match status" value="1"/>
</dbReference>
<feature type="domain" description="NlpC/P60" evidence="7">
    <location>
        <begin position="75"/>
        <end position="198"/>
    </location>
</feature>
<dbReference type="PROSITE" id="PS51935">
    <property type="entry name" value="NLPC_P60"/>
    <property type="match status" value="1"/>
</dbReference>
<dbReference type="InterPro" id="IPR052062">
    <property type="entry name" value="Murein_DD/LD_carboxypeptidase"/>
</dbReference>
<dbReference type="Pfam" id="PF00877">
    <property type="entry name" value="NLPC_P60"/>
    <property type="match status" value="1"/>
</dbReference>
<dbReference type="AlphaFoldDB" id="A0A928UWM8"/>
<dbReference type="RefSeq" id="WP_196936151.1">
    <property type="nucleotide sequence ID" value="NZ_MU158698.1"/>
</dbReference>
<organism evidence="8 9">
    <name type="scientific">Sphingobacterium hungaricum</name>
    <dbReference type="NCBI Taxonomy" id="2082723"/>
    <lineage>
        <taxon>Bacteria</taxon>
        <taxon>Pseudomonadati</taxon>
        <taxon>Bacteroidota</taxon>
        <taxon>Sphingobacteriia</taxon>
        <taxon>Sphingobacteriales</taxon>
        <taxon>Sphingobacteriaceae</taxon>
        <taxon>Sphingobacterium</taxon>
    </lineage>
</organism>
<name>A0A928UWM8_9SPHI</name>
<evidence type="ECO:0000256" key="6">
    <source>
        <dbReference type="SAM" id="MobiDB-lite"/>
    </source>
</evidence>
<evidence type="ECO:0000256" key="3">
    <source>
        <dbReference type="ARBA" id="ARBA00022729"/>
    </source>
</evidence>